<accession>A0A6C0J3L1</accession>
<evidence type="ECO:0000256" key="1">
    <source>
        <dbReference type="SAM" id="MobiDB-lite"/>
    </source>
</evidence>
<protein>
    <submittedName>
        <fullName evidence="2">Uncharacterized protein</fullName>
    </submittedName>
</protein>
<dbReference type="AlphaFoldDB" id="A0A6C0J3L1"/>
<feature type="region of interest" description="Disordered" evidence="1">
    <location>
        <begin position="1"/>
        <end position="25"/>
    </location>
</feature>
<sequence>MEQFDNDIEEYSNKNTTSSNNKNDTIFHKNVNNNLNLTENHSISDEVQNGISRGSIIRNNTELFDRTEIQNHHVVNTKNFESSIEPIKISLNEAGYMKSKSVEKSSYKCIDDIKSLNFEEIYILIISAPMIIFVDNYKLNNRCKFKRKKRLFLSQDFQGCLFLPFEYSTILKKNLRILNNDILKNEANNKKFFYKDYDIDYCICFDEGEILKDCVYKKLEIINKMLFISVNKYQIKLTEYKIRGFCQMVEELGAKNIKITFKKNDTVIKKKQVDINIGTDIEILAGGLGLSNSNEKENSEDYKYTLSYPDNNNLLLNEKSIRKKINNKRFIISQDIFNSSLELQYLIRSRCRHFITEYSTIFSFDNKNVIDKKLSQKFKAYKINTGLEYSYKKEKSYFLQIKTDVKFSDQEDYLNNLFGYSVSLDKIGFNFLLDSLKNDEHFETNGIFKIMDFINLYITKVYKTDKYYPIVNQIKDMIKKNLTINEYAKLLCIHFNKSSHWIHFKNYIDLLANKTHTYDKLGYLIIMNNNDLSIDDRFEVLLKFVQKHCILKDIENNFWKMLQPQNKELEYFLKNKLINEYDFIRNYNWYSLNCLLKNIELYVISFDDLVQEDIFLHLKNNMKIGYQYYEFQNNLLPFIIKKAHSLHYKSNNSKYLSSLFSKSINYESFIISHVNNLSDLEEYIINKINKIDLISKLISDFKKTLKNNNELYTQQLKGFSLFLKSDNFKYNYKYFNKKLNIILPNLDKKYIDELLDYNKINNINKLITNTCEKLICYNEKLNINNIPIDNNGFILVINRFKFGIKEVEFEIIIKPFITKLINNVILSKYPLESCEYKSIIKFNIFKELTLEKFKNYNNNFYDLLVSITNIIDNNLKCSPSTNLLKYLII</sequence>
<reference evidence="2" key="1">
    <citation type="journal article" date="2020" name="Nature">
        <title>Giant virus diversity and host interactions through global metagenomics.</title>
        <authorList>
            <person name="Schulz F."/>
            <person name="Roux S."/>
            <person name="Paez-Espino D."/>
            <person name="Jungbluth S."/>
            <person name="Walsh D.A."/>
            <person name="Denef V.J."/>
            <person name="McMahon K.D."/>
            <person name="Konstantinidis K.T."/>
            <person name="Eloe-Fadrosh E.A."/>
            <person name="Kyrpides N.C."/>
            <person name="Woyke T."/>
        </authorList>
    </citation>
    <scope>NUCLEOTIDE SEQUENCE</scope>
    <source>
        <strain evidence="2">GVMAG-M-3300025860-12</strain>
    </source>
</reference>
<organism evidence="2">
    <name type="scientific">viral metagenome</name>
    <dbReference type="NCBI Taxonomy" id="1070528"/>
    <lineage>
        <taxon>unclassified sequences</taxon>
        <taxon>metagenomes</taxon>
        <taxon>organismal metagenomes</taxon>
    </lineage>
</organism>
<feature type="compositionally biased region" description="Acidic residues" evidence="1">
    <location>
        <begin position="1"/>
        <end position="10"/>
    </location>
</feature>
<evidence type="ECO:0000313" key="2">
    <source>
        <dbReference type="EMBL" id="QHU00212.1"/>
    </source>
</evidence>
<feature type="compositionally biased region" description="Low complexity" evidence="1">
    <location>
        <begin position="13"/>
        <end position="23"/>
    </location>
</feature>
<name>A0A6C0J3L1_9ZZZZ</name>
<dbReference type="EMBL" id="MN740324">
    <property type="protein sequence ID" value="QHU00212.1"/>
    <property type="molecule type" value="Genomic_DNA"/>
</dbReference>
<proteinExistence type="predicted"/>